<keyword evidence="7" id="KW-0496">Mitochondrion</keyword>
<reference evidence="12" key="1">
    <citation type="journal article" date="2020" name="G3 (Bethesda)">
        <title>High-Quality Assemblies for Three Invasive Social Wasps from the &lt;i&gt;Vespula&lt;/i&gt; Genus.</title>
        <authorList>
            <person name="Harrop T.W.R."/>
            <person name="Guhlin J."/>
            <person name="McLaughlin G.M."/>
            <person name="Permina E."/>
            <person name="Stockwell P."/>
            <person name="Gilligan J."/>
            <person name="Le Lec M.F."/>
            <person name="Gruber M.A.M."/>
            <person name="Quinn O."/>
            <person name="Lovegrove M."/>
            <person name="Duncan E.J."/>
            <person name="Remnant E.J."/>
            <person name="Van Eeckhoven J."/>
            <person name="Graham B."/>
            <person name="Knapp R.A."/>
            <person name="Langford K.W."/>
            <person name="Kronenberg Z."/>
            <person name="Press M.O."/>
            <person name="Eacker S.M."/>
            <person name="Wilson-Rankin E.E."/>
            <person name="Purcell J."/>
            <person name="Lester P.J."/>
            <person name="Dearden P.K."/>
        </authorList>
    </citation>
    <scope>NUCLEOTIDE SEQUENCE</scope>
    <source>
        <strain evidence="12">Marl-1</strain>
    </source>
</reference>
<comment type="similarity">
    <text evidence="2">Belongs to the complex I NDUFA11 subunit family.</text>
</comment>
<dbReference type="PANTHER" id="PTHR21382">
    <property type="entry name" value="NADH-UBIQUINONE OXIDOREDUCTASE SUBUNIT"/>
    <property type="match status" value="1"/>
</dbReference>
<evidence type="ECO:0000256" key="6">
    <source>
        <dbReference type="ARBA" id="ARBA00022989"/>
    </source>
</evidence>
<evidence type="ECO:0000256" key="11">
    <source>
        <dbReference type="SAM" id="Phobius"/>
    </source>
</evidence>
<keyword evidence="8 11" id="KW-0472">Membrane</keyword>
<evidence type="ECO:0000256" key="5">
    <source>
        <dbReference type="ARBA" id="ARBA00022792"/>
    </source>
</evidence>
<keyword evidence="4 11" id="KW-0812">Transmembrane</keyword>
<comment type="subcellular location">
    <subcellularLocation>
        <location evidence="1">Mitochondrion inner membrane</location>
        <topology evidence="1">Multi-pass membrane protein</topology>
        <orientation evidence="1">Matrix side</orientation>
    </subcellularLocation>
</comment>
<dbReference type="GO" id="GO:0006120">
    <property type="term" value="P:mitochondrial electron transport, NADH to ubiquinone"/>
    <property type="evidence" value="ECO:0007669"/>
    <property type="project" value="InterPro"/>
</dbReference>
<dbReference type="InterPro" id="IPR039205">
    <property type="entry name" value="NDUFA11"/>
</dbReference>
<dbReference type="PANTHER" id="PTHR21382:SF1">
    <property type="entry name" value="NADH DEHYDROGENASE [UBIQUINONE] 1 ALPHA SUBCOMPLEX SUBUNIT 11"/>
    <property type="match status" value="1"/>
</dbReference>
<dbReference type="AlphaFoldDB" id="A0A834KL98"/>
<evidence type="ECO:0000256" key="4">
    <source>
        <dbReference type="ARBA" id="ARBA00022692"/>
    </source>
</evidence>
<evidence type="ECO:0000256" key="10">
    <source>
        <dbReference type="ARBA" id="ARBA00031497"/>
    </source>
</evidence>
<dbReference type="EMBL" id="JACSEA010000002">
    <property type="protein sequence ID" value="KAF7408831.1"/>
    <property type="molecule type" value="Genomic_DNA"/>
</dbReference>
<feature type="transmembrane region" description="Helical" evidence="11">
    <location>
        <begin position="62"/>
        <end position="82"/>
    </location>
</feature>
<proteinExistence type="inferred from homology"/>
<evidence type="ECO:0000256" key="9">
    <source>
        <dbReference type="ARBA" id="ARBA00030608"/>
    </source>
</evidence>
<name>A0A834KL98_VESVU</name>
<comment type="caution">
    <text evidence="12">The sequence shown here is derived from an EMBL/GenBank/DDBJ whole genome shotgun (WGS) entry which is preliminary data.</text>
</comment>
<organism evidence="12 13">
    <name type="scientific">Vespula vulgaris</name>
    <name type="common">Yellow jacket</name>
    <name type="synonym">Wasp</name>
    <dbReference type="NCBI Taxonomy" id="7454"/>
    <lineage>
        <taxon>Eukaryota</taxon>
        <taxon>Metazoa</taxon>
        <taxon>Ecdysozoa</taxon>
        <taxon>Arthropoda</taxon>
        <taxon>Hexapoda</taxon>
        <taxon>Insecta</taxon>
        <taxon>Pterygota</taxon>
        <taxon>Neoptera</taxon>
        <taxon>Endopterygota</taxon>
        <taxon>Hymenoptera</taxon>
        <taxon>Apocrita</taxon>
        <taxon>Aculeata</taxon>
        <taxon>Vespoidea</taxon>
        <taxon>Vespidae</taxon>
        <taxon>Vespinae</taxon>
        <taxon>Vespula</taxon>
    </lineage>
</organism>
<evidence type="ECO:0000256" key="1">
    <source>
        <dbReference type="ARBA" id="ARBA00004292"/>
    </source>
</evidence>
<sequence>MFIDLKQYNYNHRTEGKEPFQKLIGLGKYAYIGACVTAAYECSVVRQPHNFRMAFVQGGKHFLVWLGASATFTTAVLCLTNIRKKDDPWNYFFGTLASGGFVYSFLQRGQLVSFLTLYAAVGAAVWKYKLMHGYKPLDRNFKFRISAHYFNFDKTPDVRYEKPY</sequence>
<dbReference type="GO" id="GO:0045271">
    <property type="term" value="C:respiratory chain complex I"/>
    <property type="evidence" value="ECO:0007669"/>
    <property type="project" value="InterPro"/>
</dbReference>
<accession>A0A834KL98</accession>
<gene>
    <name evidence="12" type="ORF">HZH66_003368</name>
</gene>
<evidence type="ECO:0000313" key="13">
    <source>
        <dbReference type="Proteomes" id="UP000614350"/>
    </source>
</evidence>
<keyword evidence="6 11" id="KW-1133">Transmembrane helix</keyword>
<dbReference type="Proteomes" id="UP000614350">
    <property type="component" value="Unassembled WGS sequence"/>
</dbReference>
<evidence type="ECO:0000256" key="2">
    <source>
        <dbReference type="ARBA" id="ARBA00008699"/>
    </source>
</evidence>
<dbReference type="GO" id="GO:0005743">
    <property type="term" value="C:mitochondrial inner membrane"/>
    <property type="evidence" value="ECO:0007669"/>
    <property type="project" value="UniProtKB-SubCell"/>
</dbReference>
<protein>
    <recommendedName>
        <fullName evidence="3">NADH dehydrogenase [ubiquinone] 1 alpha subcomplex subunit 11</fullName>
    </recommendedName>
    <alternativeName>
        <fullName evidence="9">Complex I-B14.7</fullName>
    </alternativeName>
    <alternativeName>
        <fullName evidence="10">NADH-ubiquinone oxidoreductase subunit B14.7</fullName>
    </alternativeName>
</protein>
<evidence type="ECO:0000313" key="12">
    <source>
        <dbReference type="EMBL" id="KAF7408831.1"/>
    </source>
</evidence>
<evidence type="ECO:0000256" key="7">
    <source>
        <dbReference type="ARBA" id="ARBA00023128"/>
    </source>
</evidence>
<feature type="transmembrane region" description="Helical" evidence="11">
    <location>
        <begin position="112"/>
        <end position="130"/>
    </location>
</feature>
<keyword evidence="5" id="KW-0999">Mitochondrion inner membrane</keyword>
<keyword evidence="13" id="KW-1185">Reference proteome</keyword>
<evidence type="ECO:0000256" key="8">
    <source>
        <dbReference type="ARBA" id="ARBA00023136"/>
    </source>
</evidence>
<evidence type="ECO:0000256" key="3">
    <source>
        <dbReference type="ARBA" id="ARBA00018191"/>
    </source>
</evidence>